<comment type="caution">
    <text evidence="1">The sequence shown here is derived from an EMBL/GenBank/DDBJ whole genome shotgun (WGS) entry which is preliminary data.</text>
</comment>
<proteinExistence type="predicted"/>
<reference evidence="1" key="1">
    <citation type="submission" date="2020-08" db="EMBL/GenBank/DDBJ databases">
        <title>Plant Genome Project.</title>
        <authorList>
            <person name="Zhang R.-G."/>
        </authorList>
    </citation>
    <scope>NUCLEOTIDE SEQUENCE</scope>
    <source>
        <strain evidence="1">WSP0</strain>
        <tissue evidence="1">Leaf</tissue>
    </source>
</reference>
<protein>
    <submittedName>
        <fullName evidence="1">Uncharacterized protein</fullName>
    </submittedName>
</protein>
<organism evidence="1 2">
    <name type="scientific">Rhododendron griersonianum</name>
    <dbReference type="NCBI Taxonomy" id="479676"/>
    <lineage>
        <taxon>Eukaryota</taxon>
        <taxon>Viridiplantae</taxon>
        <taxon>Streptophyta</taxon>
        <taxon>Embryophyta</taxon>
        <taxon>Tracheophyta</taxon>
        <taxon>Spermatophyta</taxon>
        <taxon>Magnoliopsida</taxon>
        <taxon>eudicotyledons</taxon>
        <taxon>Gunneridae</taxon>
        <taxon>Pentapetalae</taxon>
        <taxon>asterids</taxon>
        <taxon>Ericales</taxon>
        <taxon>Ericaceae</taxon>
        <taxon>Ericoideae</taxon>
        <taxon>Rhodoreae</taxon>
        <taxon>Rhododendron</taxon>
    </lineage>
</organism>
<dbReference type="Proteomes" id="UP000823749">
    <property type="component" value="Chromosome 12"/>
</dbReference>
<gene>
    <name evidence="1" type="ORF">RHGRI_034475</name>
</gene>
<accession>A0AAV6I0S1</accession>
<dbReference type="AlphaFoldDB" id="A0AAV6I0S1"/>
<evidence type="ECO:0000313" key="1">
    <source>
        <dbReference type="EMBL" id="KAG5522297.1"/>
    </source>
</evidence>
<name>A0AAV6I0S1_9ERIC</name>
<sequence>MFNQKTLASTPASLLPNPTMTYGPKSWRCRLQNVRSLNILSVTHPNRRKLMLPMRSGMQKIKKSRDGY</sequence>
<keyword evidence="2" id="KW-1185">Reference proteome</keyword>
<dbReference type="EMBL" id="JACTNZ010000012">
    <property type="protein sequence ID" value="KAG5522297.1"/>
    <property type="molecule type" value="Genomic_DNA"/>
</dbReference>
<evidence type="ECO:0000313" key="2">
    <source>
        <dbReference type="Proteomes" id="UP000823749"/>
    </source>
</evidence>